<dbReference type="RefSeq" id="WP_013561404.1">
    <property type="nucleotide sequence ID" value="NC_014960.1"/>
</dbReference>
<gene>
    <name evidence="1" type="ordered locus">ANT_30370</name>
</gene>
<protein>
    <submittedName>
        <fullName evidence="1">Uncharacterized protein</fullName>
    </submittedName>
</protein>
<evidence type="ECO:0000313" key="1">
    <source>
        <dbReference type="EMBL" id="BAJ65063.1"/>
    </source>
</evidence>
<dbReference type="STRING" id="926569.ANT_30370"/>
<accession>E8N2R3</accession>
<dbReference type="OrthoDB" id="164474at2"/>
<dbReference type="AlphaFoldDB" id="E8N2R3"/>
<keyword evidence="2" id="KW-1185">Reference proteome</keyword>
<organism evidence="1 2">
    <name type="scientific">Anaerolinea thermophila (strain DSM 14523 / JCM 11388 / NBRC 100420 / UNI-1)</name>
    <dbReference type="NCBI Taxonomy" id="926569"/>
    <lineage>
        <taxon>Bacteria</taxon>
        <taxon>Bacillati</taxon>
        <taxon>Chloroflexota</taxon>
        <taxon>Anaerolineae</taxon>
        <taxon>Anaerolineales</taxon>
        <taxon>Anaerolineaceae</taxon>
        <taxon>Anaerolinea</taxon>
    </lineage>
</organism>
<dbReference type="Proteomes" id="UP000008922">
    <property type="component" value="Chromosome"/>
</dbReference>
<dbReference type="EMBL" id="AP012029">
    <property type="protein sequence ID" value="BAJ65063.1"/>
    <property type="molecule type" value="Genomic_DNA"/>
</dbReference>
<proteinExistence type="predicted"/>
<dbReference type="KEGG" id="atm:ANT_30370"/>
<dbReference type="InParanoid" id="E8N2R3"/>
<sequence length="101" mass="11786">MSLFRDLFFKPYPASAHAEVTRLLDELVDIGKREDFLAERFTPGFNLQLRHIRAREIGERLNAIGGRALMEYAYRHVARKAGRVLADHLEYAWAEIGDWLR</sequence>
<name>E8N2R3_ANATU</name>
<dbReference type="HOGENOM" id="CLU_2285559_0_0_0"/>
<evidence type="ECO:0000313" key="2">
    <source>
        <dbReference type="Proteomes" id="UP000008922"/>
    </source>
</evidence>
<reference evidence="1 2" key="1">
    <citation type="submission" date="2010-12" db="EMBL/GenBank/DDBJ databases">
        <title>Whole genome sequence of Anaerolinea thermophila UNI-1.</title>
        <authorList>
            <person name="Narita-Yamada S."/>
            <person name="Kishi E."/>
            <person name="Watanabe Y."/>
            <person name="Takasaki K."/>
            <person name="Ankai A."/>
            <person name="Oguchi A."/>
            <person name="Fukui S."/>
            <person name="Takahashi M."/>
            <person name="Yashiro I."/>
            <person name="Hosoyama A."/>
            <person name="Sekiguchi Y."/>
            <person name="Hanada S."/>
            <person name="Fujita N."/>
        </authorList>
    </citation>
    <scope>NUCLEOTIDE SEQUENCE [LARGE SCALE GENOMIC DNA]</scope>
    <source>
        <strain evidence="2">DSM 14523 / JCM 11388 / NBRC 100420 / UNI-1</strain>
    </source>
</reference>